<dbReference type="Proteomes" id="UP000585665">
    <property type="component" value="Unassembled WGS sequence"/>
</dbReference>
<dbReference type="PANTHER" id="PTHR10996:SF178">
    <property type="entry name" value="2-HYDROXYACID DEHYDROGENASE YGL185C-RELATED"/>
    <property type="match status" value="1"/>
</dbReference>
<feature type="domain" description="D-isomer specific 2-hydroxyacid dehydrogenase NAD-binding" evidence="6">
    <location>
        <begin position="102"/>
        <end position="274"/>
    </location>
</feature>
<proteinExistence type="inferred from homology"/>
<evidence type="ECO:0000313" key="7">
    <source>
        <dbReference type="EMBL" id="NVN42113.1"/>
    </source>
</evidence>
<protein>
    <submittedName>
        <fullName evidence="7">2-hydroxyacid dehydrogenase</fullName>
    </submittedName>
</protein>
<evidence type="ECO:0000256" key="4">
    <source>
        <dbReference type="RuleBase" id="RU003719"/>
    </source>
</evidence>
<dbReference type="GO" id="GO:0005829">
    <property type="term" value="C:cytosol"/>
    <property type="evidence" value="ECO:0007669"/>
    <property type="project" value="TreeGrafter"/>
</dbReference>
<comment type="similarity">
    <text evidence="4">Belongs to the D-isomer specific 2-hydroxyacid dehydrogenase family.</text>
</comment>
<gene>
    <name evidence="7" type="ORF">HUK82_16325</name>
</gene>
<keyword evidence="1" id="KW-0521">NADP</keyword>
<dbReference type="CDD" id="cd12156">
    <property type="entry name" value="HPPR"/>
    <property type="match status" value="1"/>
</dbReference>
<dbReference type="Gene3D" id="3.40.50.720">
    <property type="entry name" value="NAD(P)-binding Rossmann-like Domain"/>
    <property type="match status" value="2"/>
</dbReference>
<organism evidence="7 8">
    <name type="scientific">Ameyamaea chiangmaiensis</name>
    <dbReference type="NCBI Taxonomy" id="442969"/>
    <lineage>
        <taxon>Bacteria</taxon>
        <taxon>Pseudomonadati</taxon>
        <taxon>Pseudomonadota</taxon>
        <taxon>Alphaproteobacteria</taxon>
        <taxon>Acetobacterales</taxon>
        <taxon>Acetobacteraceae</taxon>
        <taxon>Ameyamaea</taxon>
    </lineage>
</organism>
<dbReference type="EMBL" id="JABXXR010000277">
    <property type="protein sequence ID" value="NVN42113.1"/>
    <property type="molecule type" value="Genomic_DNA"/>
</dbReference>
<evidence type="ECO:0000256" key="3">
    <source>
        <dbReference type="ARBA" id="ARBA00023027"/>
    </source>
</evidence>
<sequence length="306" mass="31791">MDILLLEPMMAEIESALDDLATVHRLDPTAALSPDARRAEIVVTGGATGIPRAMMDALGAIRLVAINGIGTDAVDLVEARRRGIAVTTTPGVLTDDVADMALALILSALRGIAVGDRFVRAGGWGRETLPLARKVSGCALGIVGMGQVGRAVAKRARAFDMTIAYHDLHDFGLEESRFVPSLAALASDSDILVVAAAGGAQSRGLIDADVLSALGPRGWLINVARGSIVDEEALVAALRDGRIAGAGLDVFAHEPAVPAALTVLDTVVLQPHRASATVETRRAMGQLVVDNVRACVEGRPLLTPVE</sequence>
<dbReference type="InterPro" id="IPR006140">
    <property type="entry name" value="D-isomer_DH_NAD-bd"/>
</dbReference>
<dbReference type="GO" id="GO:0030267">
    <property type="term" value="F:glyoxylate reductase (NADPH) activity"/>
    <property type="evidence" value="ECO:0007669"/>
    <property type="project" value="TreeGrafter"/>
</dbReference>
<evidence type="ECO:0000313" key="8">
    <source>
        <dbReference type="Proteomes" id="UP000585665"/>
    </source>
</evidence>
<dbReference type="FunFam" id="3.40.50.720:FF:000213">
    <property type="entry name" value="Putative 2-hydroxyacid dehydrogenase"/>
    <property type="match status" value="1"/>
</dbReference>
<evidence type="ECO:0000256" key="1">
    <source>
        <dbReference type="ARBA" id="ARBA00022857"/>
    </source>
</evidence>
<dbReference type="Pfam" id="PF02826">
    <property type="entry name" value="2-Hacid_dh_C"/>
    <property type="match status" value="1"/>
</dbReference>
<dbReference type="SUPFAM" id="SSF52283">
    <property type="entry name" value="Formate/glycerate dehydrogenase catalytic domain-like"/>
    <property type="match status" value="1"/>
</dbReference>
<dbReference type="Pfam" id="PF00389">
    <property type="entry name" value="2-Hacid_dh"/>
    <property type="match status" value="1"/>
</dbReference>
<dbReference type="InterPro" id="IPR036291">
    <property type="entry name" value="NAD(P)-bd_dom_sf"/>
</dbReference>
<dbReference type="GO" id="GO:0051287">
    <property type="term" value="F:NAD binding"/>
    <property type="evidence" value="ECO:0007669"/>
    <property type="project" value="InterPro"/>
</dbReference>
<dbReference type="RefSeq" id="WP_176614926.1">
    <property type="nucleotide sequence ID" value="NZ_JABXXR010000277.1"/>
</dbReference>
<keyword evidence="2 4" id="KW-0560">Oxidoreductase</keyword>
<evidence type="ECO:0000256" key="2">
    <source>
        <dbReference type="ARBA" id="ARBA00023002"/>
    </source>
</evidence>
<evidence type="ECO:0000259" key="6">
    <source>
        <dbReference type="Pfam" id="PF02826"/>
    </source>
</evidence>
<feature type="domain" description="D-isomer specific 2-hydroxyacid dehydrogenase catalytic" evidence="5">
    <location>
        <begin position="4"/>
        <end position="305"/>
    </location>
</feature>
<reference evidence="7 8" key="1">
    <citation type="submission" date="2020-06" db="EMBL/GenBank/DDBJ databases">
        <title>Description of novel acetic acid bacteria.</title>
        <authorList>
            <person name="Sombolestani A."/>
        </authorList>
    </citation>
    <scope>NUCLEOTIDE SEQUENCE [LARGE SCALE GENOMIC DNA]</scope>
    <source>
        <strain evidence="7 8">LMG 27010</strain>
    </source>
</reference>
<comment type="caution">
    <text evidence="7">The sequence shown here is derived from an EMBL/GenBank/DDBJ whole genome shotgun (WGS) entry which is preliminary data.</text>
</comment>
<dbReference type="GO" id="GO:0016618">
    <property type="term" value="F:hydroxypyruvate reductase [NAD(P)H] activity"/>
    <property type="evidence" value="ECO:0007669"/>
    <property type="project" value="TreeGrafter"/>
</dbReference>
<keyword evidence="8" id="KW-1185">Reference proteome</keyword>
<name>A0A850PH16_9PROT</name>
<evidence type="ECO:0000259" key="5">
    <source>
        <dbReference type="Pfam" id="PF00389"/>
    </source>
</evidence>
<keyword evidence="3" id="KW-0520">NAD</keyword>
<accession>A0A850PH16</accession>
<dbReference type="PANTHER" id="PTHR10996">
    <property type="entry name" value="2-HYDROXYACID DEHYDROGENASE-RELATED"/>
    <property type="match status" value="1"/>
</dbReference>
<dbReference type="AlphaFoldDB" id="A0A850PH16"/>
<dbReference type="InterPro" id="IPR050223">
    <property type="entry name" value="D-isomer_2-hydroxyacid_DH"/>
</dbReference>
<dbReference type="SUPFAM" id="SSF51735">
    <property type="entry name" value="NAD(P)-binding Rossmann-fold domains"/>
    <property type="match status" value="1"/>
</dbReference>
<dbReference type="InterPro" id="IPR006139">
    <property type="entry name" value="D-isomer_2_OHA_DH_cat_dom"/>
</dbReference>